<dbReference type="Proteomes" id="UP000663970">
    <property type="component" value="Unassembled WGS sequence"/>
</dbReference>
<keyword evidence="8" id="KW-1185">Reference proteome</keyword>
<protein>
    <submittedName>
        <fullName evidence="7">Efflux RND transporter periplasmic adaptor subunit</fullName>
    </submittedName>
</protein>
<keyword evidence="1" id="KW-0175">Coiled coil</keyword>
<dbReference type="InterPro" id="IPR058627">
    <property type="entry name" value="MdtA-like_C"/>
</dbReference>
<proteinExistence type="predicted"/>
<evidence type="ECO:0000259" key="4">
    <source>
        <dbReference type="Pfam" id="PF25967"/>
    </source>
</evidence>
<feature type="domain" description="YknX-like beta-barrel" evidence="6">
    <location>
        <begin position="241"/>
        <end position="316"/>
    </location>
</feature>
<evidence type="ECO:0000313" key="7">
    <source>
        <dbReference type="EMBL" id="MBN8237083.1"/>
    </source>
</evidence>
<keyword evidence="3" id="KW-1133">Transmembrane helix</keyword>
<reference evidence="7 8" key="1">
    <citation type="submission" date="2020-12" db="EMBL/GenBank/DDBJ databases">
        <title>Oil enriched cultivation method for isolating marine PHA-producing bacteria.</title>
        <authorList>
            <person name="Zheng W."/>
            <person name="Yu S."/>
            <person name="Huang Y."/>
        </authorList>
    </citation>
    <scope>NUCLEOTIDE SEQUENCE [LARGE SCALE GENOMIC DNA]</scope>
    <source>
        <strain evidence="7 8">SY-2-6</strain>
    </source>
</reference>
<dbReference type="EMBL" id="JAEKJY010000006">
    <property type="protein sequence ID" value="MBN8237083.1"/>
    <property type="molecule type" value="Genomic_DNA"/>
</dbReference>
<comment type="caution">
    <text evidence="7">The sequence shown here is derived from an EMBL/GenBank/DDBJ whole genome shotgun (WGS) entry which is preliminary data.</text>
</comment>
<evidence type="ECO:0000256" key="3">
    <source>
        <dbReference type="SAM" id="Phobius"/>
    </source>
</evidence>
<dbReference type="Gene3D" id="2.40.420.20">
    <property type="match status" value="1"/>
</dbReference>
<name>A0ABS3E0S0_9BACI</name>
<dbReference type="InterPro" id="IPR058636">
    <property type="entry name" value="Beta-barrel_YknX"/>
</dbReference>
<dbReference type="InterPro" id="IPR058639">
    <property type="entry name" value="BSH_YknX-like"/>
</dbReference>
<dbReference type="RefSeq" id="WP_206935774.1">
    <property type="nucleotide sequence ID" value="NZ_JAEKJY010000006.1"/>
</dbReference>
<dbReference type="Pfam" id="PF25984">
    <property type="entry name" value="BSH_YknX"/>
    <property type="match status" value="1"/>
</dbReference>
<dbReference type="Pfam" id="PF25967">
    <property type="entry name" value="RND-MFP_C"/>
    <property type="match status" value="1"/>
</dbReference>
<feature type="compositionally biased region" description="Low complexity" evidence="2">
    <location>
        <begin position="137"/>
        <end position="149"/>
    </location>
</feature>
<feature type="domain" description="Multidrug resistance protein MdtA-like C-terminal permuted SH3" evidence="4">
    <location>
        <begin position="333"/>
        <end position="374"/>
    </location>
</feature>
<dbReference type="PANTHER" id="PTHR30469">
    <property type="entry name" value="MULTIDRUG RESISTANCE PROTEIN MDTA"/>
    <property type="match status" value="1"/>
</dbReference>
<feature type="coiled-coil region" evidence="1">
    <location>
        <begin position="180"/>
        <end position="214"/>
    </location>
</feature>
<organism evidence="7 8">
    <name type="scientific">Halobacillus kuroshimensis</name>
    <dbReference type="NCBI Taxonomy" id="302481"/>
    <lineage>
        <taxon>Bacteria</taxon>
        <taxon>Bacillati</taxon>
        <taxon>Bacillota</taxon>
        <taxon>Bacilli</taxon>
        <taxon>Bacillales</taxon>
        <taxon>Bacillaceae</taxon>
        <taxon>Halobacillus</taxon>
    </lineage>
</organism>
<dbReference type="Gene3D" id="2.40.30.170">
    <property type="match status" value="1"/>
</dbReference>
<feature type="domain" description="YknX-like barrel-sandwich hybrid" evidence="5">
    <location>
        <begin position="69"/>
        <end position="230"/>
    </location>
</feature>
<evidence type="ECO:0000259" key="5">
    <source>
        <dbReference type="Pfam" id="PF25984"/>
    </source>
</evidence>
<evidence type="ECO:0000259" key="6">
    <source>
        <dbReference type="Pfam" id="PF25990"/>
    </source>
</evidence>
<sequence length="423" mass="47632">MKKINIKGRMTGLLIIAFITTNALLIYLDEDDRVDRKSYLHTWSQAVTYDLFERVETKGVFTSQESVPVYFDGADGSFQQFLVSEGDKVQEGDDLYTYQVEDYAAEESRLQGEVQRIQEEITAVEDYMDKLEAYDIPDPSSTTDRSTSSFFGEDRNPAEEESSSSPDSSIEAEYLKEEELARQQAELSKQQGLLEMAQDQLDQLQETGEQITVTSQFSGTVTDIDEELNAPILTMKSANLVLEGEIREEDRTQVKENLTVDIFVPELELETTGTVTRVDEFPEQTDLGGKSRYPFIVTLEEADEQLLPGYHAEMQVITAEAPQAVAALDDALTTEENLYAWIMNEEGILERREVTTGMEEDGLVQVVSGLEDGEWMAVAPKDEFRNASVFLTSMQVKDLPIKDLIELDQSTMLNYGLLGLLSR</sequence>
<accession>A0ABS3E0S0</accession>
<evidence type="ECO:0000313" key="8">
    <source>
        <dbReference type="Proteomes" id="UP000663970"/>
    </source>
</evidence>
<feature type="transmembrane region" description="Helical" evidence="3">
    <location>
        <begin position="12"/>
        <end position="28"/>
    </location>
</feature>
<dbReference type="Pfam" id="PF25990">
    <property type="entry name" value="Beta-barrel_YknX"/>
    <property type="match status" value="1"/>
</dbReference>
<evidence type="ECO:0000256" key="1">
    <source>
        <dbReference type="SAM" id="Coils"/>
    </source>
</evidence>
<feature type="region of interest" description="Disordered" evidence="2">
    <location>
        <begin position="133"/>
        <end position="171"/>
    </location>
</feature>
<keyword evidence="3" id="KW-0812">Transmembrane</keyword>
<gene>
    <name evidence="7" type="ORF">JF544_17635</name>
</gene>
<evidence type="ECO:0000256" key="2">
    <source>
        <dbReference type="SAM" id="MobiDB-lite"/>
    </source>
</evidence>
<keyword evidence="3" id="KW-0472">Membrane</keyword>